<organism evidence="3 4">
    <name type="scientific">Moraxella lacunata</name>
    <dbReference type="NCBI Taxonomy" id="477"/>
    <lineage>
        <taxon>Bacteria</taxon>
        <taxon>Pseudomonadati</taxon>
        <taxon>Pseudomonadota</taxon>
        <taxon>Gammaproteobacteria</taxon>
        <taxon>Moraxellales</taxon>
        <taxon>Moraxellaceae</taxon>
        <taxon>Moraxella</taxon>
    </lineage>
</organism>
<dbReference type="InterPro" id="IPR017850">
    <property type="entry name" value="Alkaline_phosphatase_core_sf"/>
</dbReference>
<feature type="transmembrane region" description="Helical" evidence="1">
    <location>
        <begin position="120"/>
        <end position="140"/>
    </location>
</feature>
<evidence type="ECO:0000259" key="2">
    <source>
        <dbReference type="Pfam" id="PF00884"/>
    </source>
</evidence>
<keyword evidence="1" id="KW-1133">Transmembrane helix</keyword>
<dbReference type="Pfam" id="PF00884">
    <property type="entry name" value="Sulfatase"/>
    <property type="match status" value="1"/>
</dbReference>
<comment type="caution">
    <text evidence="3">The sequence shown here is derived from an EMBL/GenBank/DDBJ whole genome shotgun (WGS) entry which is preliminary data.</text>
</comment>
<gene>
    <name evidence="3" type="ORF">A9309_11140</name>
</gene>
<dbReference type="Gene3D" id="3.40.720.10">
    <property type="entry name" value="Alkaline Phosphatase, subunit A"/>
    <property type="match status" value="1"/>
</dbReference>
<feature type="domain" description="Sulfatase N-terminal" evidence="2">
    <location>
        <begin position="349"/>
        <end position="498"/>
    </location>
</feature>
<feature type="transmembrane region" description="Helical" evidence="1">
    <location>
        <begin position="152"/>
        <end position="169"/>
    </location>
</feature>
<dbReference type="SUPFAM" id="SSF53649">
    <property type="entry name" value="Alkaline phosphatase-like"/>
    <property type="match status" value="1"/>
</dbReference>
<feature type="transmembrane region" description="Helical" evidence="1">
    <location>
        <begin position="25"/>
        <end position="49"/>
    </location>
</feature>
<dbReference type="AlphaFoldDB" id="A0A1B8PVU0"/>
<name>A0A1B8PVU0_MORLA</name>
<protein>
    <recommendedName>
        <fullName evidence="2">Sulfatase N-terminal domain-containing protein</fullName>
    </recommendedName>
</protein>
<sequence length="522" mass="59433">MTIKKNSSKKYPDWLVHDYQLRLDWYGLGLAFIFVLLPNVLFLLGAYLTGIARPLINVDYLPVCVLWALPYRVAKWLGVFAFIIVALIDAMMMAMQLFPFLDVAAAISLAPFLVNAPARYMLLAGLVVVCMVIIPVAMIYLSKKWFVKKSSFVLVLFWAVIGGLAYHKFNEYRYATHAQAERFAQSDFFYIHSQYKRYQWMVGSEFAEHFGKIPEMMPTDIAYISHHLGVDKQGVTIPISRPIVTAENSDKVTGDKVTGDKGVDIGDVPRNLPNKMLFVVAESWGVARDSEAQKDILAGLYDRSEHFEFVDTGYFGFSGATVEGELRELCQLDVEGGYGFRKLDDTPFEGCLPQRLSAQGYQTVGMHAGFSGIYERDILYRHMGFKKLVFAEQYNDRKHCSPFNGICDSELFDVVEQEFATNDKLFYYWLTLTSHSPFAEKDMVNPRFDCDKYGIPKGDICNNFRLNAQYFDGLGELLAKPSMKGVEVIVVGDHMPPIISRQPIHPYIQWQDVSWVHLKVKE</sequence>
<proteinExistence type="predicted"/>
<dbReference type="Proteomes" id="UP000092607">
    <property type="component" value="Unassembled WGS sequence"/>
</dbReference>
<evidence type="ECO:0000313" key="3">
    <source>
        <dbReference type="EMBL" id="OBX59609.1"/>
    </source>
</evidence>
<evidence type="ECO:0000256" key="1">
    <source>
        <dbReference type="SAM" id="Phobius"/>
    </source>
</evidence>
<dbReference type="RefSeq" id="WP_065274056.1">
    <property type="nucleotide sequence ID" value="NZ_LZMS01000104.1"/>
</dbReference>
<feature type="transmembrane region" description="Helical" evidence="1">
    <location>
        <begin position="69"/>
        <end position="90"/>
    </location>
</feature>
<keyword evidence="1" id="KW-0472">Membrane</keyword>
<keyword evidence="1" id="KW-0812">Transmembrane</keyword>
<reference evidence="3 4" key="1">
    <citation type="submission" date="2016-06" db="EMBL/GenBank/DDBJ databases">
        <title>Draft genome of Moraxella lacunata CCUG 57757A.</title>
        <authorList>
            <person name="Salva-Serra F."/>
            <person name="Engstrom-Jakobsson H."/>
            <person name="Thorell K."/>
            <person name="Gonzales-Siles L."/>
            <person name="Karlsson R."/>
            <person name="Boulund F."/>
            <person name="Engstrand L."/>
            <person name="Kristiansson E."/>
            <person name="Moore E."/>
        </authorList>
    </citation>
    <scope>NUCLEOTIDE SEQUENCE [LARGE SCALE GENOMIC DNA]</scope>
    <source>
        <strain evidence="3 4">CCUG 57757A</strain>
    </source>
</reference>
<accession>A0A1B8PVU0</accession>
<evidence type="ECO:0000313" key="4">
    <source>
        <dbReference type="Proteomes" id="UP000092607"/>
    </source>
</evidence>
<dbReference type="EMBL" id="LZMS01000104">
    <property type="protein sequence ID" value="OBX59609.1"/>
    <property type="molecule type" value="Genomic_DNA"/>
</dbReference>
<dbReference type="InterPro" id="IPR000917">
    <property type="entry name" value="Sulfatase_N"/>
</dbReference>